<dbReference type="eggNOG" id="COG0664">
    <property type="taxonomic scope" value="Bacteria"/>
</dbReference>
<proteinExistence type="predicted"/>
<dbReference type="Proteomes" id="UP000006001">
    <property type="component" value="Unassembled WGS sequence"/>
</dbReference>
<reference evidence="1" key="1">
    <citation type="submission" date="2009-10" db="EMBL/GenBank/DDBJ databases">
        <authorList>
            <person name="Weinstock G."/>
            <person name="Sodergren E."/>
            <person name="Clifton S."/>
            <person name="Fulton L."/>
            <person name="Fulton B."/>
            <person name="Courtney L."/>
            <person name="Fronick C."/>
            <person name="Harrison M."/>
            <person name="Strong C."/>
            <person name="Farmer C."/>
            <person name="Delahaunty K."/>
            <person name="Markovic C."/>
            <person name="Hall O."/>
            <person name="Minx P."/>
            <person name="Tomlinson C."/>
            <person name="Mitreva M."/>
            <person name="Nelson J."/>
            <person name="Hou S."/>
            <person name="Wollam A."/>
            <person name="Pepin K.H."/>
            <person name="Johnson M."/>
            <person name="Bhonagiri V."/>
            <person name="Nash W.E."/>
            <person name="Warren W."/>
            <person name="Chinwalla A."/>
            <person name="Mardis E.R."/>
            <person name="Wilson R.K."/>
        </authorList>
    </citation>
    <scope>NUCLEOTIDE SEQUENCE [LARGE SCALE GENOMIC DNA]</scope>
    <source>
        <strain evidence="1">ATCC 700122</strain>
    </source>
</reference>
<evidence type="ECO:0000313" key="2">
    <source>
        <dbReference type="Proteomes" id="UP000006001"/>
    </source>
</evidence>
<keyword evidence="2" id="KW-1185">Reference proteome</keyword>
<gene>
    <name evidence="1" type="ORF">HMPREF0762_00097</name>
</gene>
<dbReference type="SUPFAM" id="SSF51206">
    <property type="entry name" value="cAMP-binding domain-like"/>
    <property type="match status" value="1"/>
</dbReference>
<dbReference type="GeneID" id="85006777"/>
<dbReference type="STRING" id="649764.HMPREF0762_00097"/>
<dbReference type="AlphaFoldDB" id="D0WE72"/>
<evidence type="ECO:0008006" key="3">
    <source>
        <dbReference type="Google" id="ProtNLM"/>
    </source>
</evidence>
<protein>
    <recommendedName>
        <fullName evidence="3">Cyclic nucleotide-binding domain protein</fullName>
    </recommendedName>
</protein>
<dbReference type="RefSeq" id="WP_006361345.1">
    <property type="nucleotide sequence ID" value="NZ_GG700630.1"/>
</dbReference>
<dbReference type="Gene3D" id="2.60.120.10">
    <property type="entry name" value="Jelly Rolls"/>
    <property type="match status" value="1"/>
</dbReference>
<comment type="caution">
    <text evidence="1">The sequence shown here is derived from an EMBL/GenBank/DDBJ whole genome shotgun (WGS) entry which is preliminary data.</text>
</comment>
<dbReference type="Gene3D" id="1.10.10.10">
    <property type="entry name" value="Winged helix-like DNA-binding domain superfamily/Winged helix DNA-binding domain"/>
    <property type="match status" value="1"/>
</dbReference>
<dbReference type="InterPro" id="IPR036388">
    <property type="entry name" value="WH-like_DNA-bd_sf"/>
</dbReference>
<dbReference type="EMBL" id="ACUX02000004">
    <property type="protein sequence ID" value="EEZ62010.1"/>
    <property type="molecule type" value="Genomic_DNA"/>
</dbReference>
<sequence length="233" mass="26892">MATQQDYDAILMPDRPFRQLKIARYIDRAKKKKLFKGEMLRQKANGPDDLYYYYIDEGRIRITFMQESGEGVFVYQRNAGNAFMCEYNGLASIGDYAARFTAVKNTVLYAFTQNQLYDLIREDKDVFFELIYVYHMSFAQFGHRISGTGNQSAIARFTMWADKLCATRTPTDDGIYIVPCTLTIKTLSQLLMVHVTTCNKLILSLEGRGIIQRSRTELRIDLAALKTYAEEVR</sequence>
<dbReference type="HOGENOM" id="CLU_1164380_0_0_11"/>
<accession>D0WE72</accession>
<dbReference type="OrthoDB" id="3172388at2"/>
<organism evidence="1 2">
    <name type="scientific">Slackia exigua (strain ATCC 700122 / DSM 15923 / CIP 105133 / JCM 11022 / KCTC 5966 / S-7)</name>
    <dbReference type="NCBI Taxonomy" id="649764"/>
    <lineage>
        <taxon>Bacteria</taxon>
        <taxon>Bacillati</taxon>
        <taxon>Actinomycetota</taxon>
        <taxon>Coriobacteriia</taxon>
        <taxon>Eggerthellales</taxon>
        <taxon>Eggerthellaceae</taxon>
        <taxon>Slackia</taxon>
    </lineage>
</organism>
<name>D0WE72_SLAES</name>
<dbReference type="InterPro" id="IPR014710">
    <property type="entry name" value="RmlC-like_jellyroll"/>
</dbReference>
<dbReference type="InterPro" id="IPR018490">
    <property type="entry name" value="cNMP-bd_dom_sf"/>
</dbReference>
<evidence type="ECO:0000313" key="1">
    <source>
        <dbReference type="EMBL" id="EEZ62010.1"/>
    </source>
</evidence>